<comment type="catalytic activity">
    <reaction evidence="1">
        <text>ATP + protein L-histidine = ADP + protein N-phospho-L-histidine.</text>
        <dbReference type="EC" id="2.7.13.3"/>
    </reaction>
</comment>
<dbReference type="PROSITE" id="PS50113">
    <property type="entry name" value="PAC"/>
    <property type="match status" value="1"/>
</dbReference>
<dbReference type="InterPro" id="IPR000014">
    <property type="entry name" value="PAS"/>
</dbReference>
<dbReference type="PANTHER" id="PTHR43304">
    <property type="entry name" value="PHYTOCHROME-LIKE PROTEIN CPH1"/>
    <property type="match status" value="1"/>
</dbReference>
<dbReference type="SUPFAM" id="SSF55785">
    <property type="entry name" value="PYP-like sensor domain (PAS domain)"/>
    <property type="match status" value="2"/>
</dbReference>
<evidence type="ECO:0000313" key="10">
    <source>
        <dbReference type="Proteomes" id="UP000287188"/>
    </source>
</evidence>
<evidence type="ECO:0000256" key="2">
    <source>
        <dbReference type="ARBA" id="ARBA00012438"/>
    </source>
</evidence>
<dbReference type="RefSeq" id="WP_126552656.1">
    <property type="nucleotide sequence ID" value="NZ_BIFS01000001.1"/>
</dbReference>
<dbReference type="SMART" id="SM00086">
    <property type="entry name" value="PAC"/>
    <property type="match status" value="2"/>
</dbReference>
<dbReference type="InterPro" id="IPR052162">
    <property type="entry name" value="Sensor_kinase/Photoreceptor"/>
</dbReference>
<dbReference type="Gene3D" id="3.30.450.20">
    <property type="entry name" value="PAS domain"/>
    <property type="match status" value="2"/>
</dbReference>
<evidence type="ECO:0000256" key="4">
    <source>
        <dbReference type="ARBA" id="ARBA00022679"/>
    </source>
</evidence>
<keyword evidence="5" id="KW-0418">Kinase</keyword>
<dbReference type="NCBIfam" id="TIGR00229">
    <property type="entry name" value="sensory_box"/>
    <property type="match status" value="1"/>
</dbReference>
<comment type="caution">
    <text evidence="9">The sequence shown here is derived from an EMBL/GenBank/DDBJ whole genome shotgun (WGS) entry which is preliminary data.</text>
</comment>
<protein>
    <recommendedName>
        <fullName evidence="2">histidine kinase</fullName>
        <ecNumber evidence="2">2.7.13.3</ecNumber>
    </recommendedName>
</protein>
<dbReference type="Proteomes" id="UP000287188">
    <property type="component" value="Unassembled WGS sequence"/>
</dbReference>
<dbReference type="AlphaFoldDB" id="A0A402APR2"/>
<organism evidence="9 10">
    <name type="scientific">Dictyobacter kobayashii</name>
    <dbReference type="NCBI Taxonomy" id="2014872"/>
    <lineage>
        <taxon>Bacteria</taxon>
        <taxon>Bacillati</taxon>
        <taxon>Chloroflexota</taxon>
        <taxon>Ktedonobacteria</taxon>
        <taxon>Ktedonobacterales</taxon>
        <taxon>Dictyobacteraceae</taxon>
        <taxon>Dictyobacter</taxon>
    </lineage>
</organism>
<gene>
    <name evidence="9" type="ORF">KDK_49060</name>
</gene>
<keyword evidence="10" id="KW-1185">Reference proteome</keyword>
<feature type="domain" description="PAS" evidence="7">
    <location>
        <begin position="161"/>
        <end position="200"/>
    </location>
</feature>
<evidence type="ECO:0000256" key="3">
    <source>
        <dbReference type="ARBA" id="ARBA00022553"/>
    </source>
</evidence>
<dbReference type="InterPro" id="IPR013655">
    <property type="entry name" value="PAS_fold_3"/>
</dbReference>
<dbReference type="GO" id="GO:0004673">
    <property type="term" value="F:protein histidine kinase activity"/>
    <property type="evidence" value="ECO:0007669"/>
    <property type="project" value="UniProtKB-EC"/>
</dbReference>
<proteinExistence type="predicted"/>
<dbReference type="EC" id="2.7.13.3" evidence="2"/>
<dbReference type="CDD" id="cd00130">
    <property type="entry name" value="PAS"/>
    <property type="match status" value="2"/>
</dbReference>
<keyword evidence="3" id="KW-0597">Phosphoprotein</keyword>
<dbReference type="Pfam" id="PF08448">
    <property type="entry name" value="PAS_4"/>
    <property type="match status" value="1"/>
</dbReference>
<feature type="coiled-coil region" evidence="6">
    <location>
        <begin position="4"/>
        <end position="38"/>
    </location>
</feature>
<reference evidence="10" key="1">
    <citation type="submission" date="2018-12" db="EMBL/GenBank/DDBJ databases">
        <title>Tengunoibacter tsumagoiensis gen. nov., sp. nov., Dictyobacter kobayashii sp. nov., D. alpinus sp. nov., and D. joshuensis sp. nov. and description of Dictyobacteraceae fam. nov. within the order Ktedonobacterales isolated from Tengu-no-mugimeshi.</title>
        <authorList>
            <person name="Wang C.M."/>
            <person name="Zheng Y."/>
            <person name="Sakai Y."/>
            <person name="Toyoda A."/>
            <person name="Minakuchi Y."/>
            <person name="Abe K."/>
            <person name="Yokota A."/>
            <person name="Yabe S."/>
        </authorList>
    </citation>
    <scope>NUCLEOTIDE SEQUENCE [LARGE SCALE GENOMIC DNA]</scope>
    <source>
        <strain evidence="10">Uno11</strain>
    </source>
</reference>
<dbReference type="InterPro" id="IPR035965">
    <property type="entry name" value="PAS-like_dom_sf"/>
</dbReference>
<dbReference type="PROSITE" id="PS50112">
    <property type="entry name" value="PAS"/>
    <property type="match status" value="1"/>
</dbReference>
<sequence length="430" mass="49431">MEHVTDQEQENKYLRERMQQLEAELQRVREREERGQVLLQLTSDYAYMYRLLPDDSIRREWTTEAFTTITGFEPEEFDQRGWEYLQHPDDRWMLQPRIEAMRQGQRDTRVWRVLTKSGGVRWLQDTCHAICDDPRGSELRVYGIVRDITERKQAELLRFQMEQRLSVTFESIADAVIIYDHEGRLKQYNNAARELLGFDRCSEYTLLSLEERAQAMHIKNVQGGSLALDQVPLYRILRGETLQGTTAEDVWIMTLADRQLAVSVSGAPIYDAMGDLIGAVLVCRDVTARRTQQWRTTKALETLLSMAEALVHLPLSDARPSHTSRRETAQEILHLTCDLLGCQMASMVDLDPETGLIQPIAGVGLPPELREQFWDIVPTIRLSDYVNAPDLVRLQRGEPVLFNLAQAPSKVAPTFGIEQVLGRRSVYITS</sequence>
<dbReference type="PANTHER" id="PTHR43304:SF1">
    <property type="entry name" value="PAC DOMAIN-CONTAINING PROTEIN"/>
    <property type="match status" value="1"/>
</dbReference>
<dbReference type="InterPro" id="IPR001610">
    <property type="entry name" value="PAC"/>
</dbReference>
<dbReference type="InterPro" id="IPR000700">
    <property type="entry name" value="PAS-assoc_C"/>
</dbReference>
<evidence type="ECO:0000256" key="1">
    <source>
        <dbReference type="ARBA" id="ARBA00000085"/>
    </source>
</evidence>
<dbReference type="InterPro" id="IPR013656">
    <property type="entry name" value="PAS_4"/>
</dbReference>
<evidence type="ECO:0000259" key="8">
    <source>
        <dbReference type="PROSITE" id="PS50113"/>
    </source>
</evidence>
<keyword evidence="6" id="KW-0175">Coiled coil</keyword>
<feature type="domain" description="PAC" evidence="8">
    <location>
        <begin position="107"/>
        <end position="160"/>
    </location>
</feature>
<accession>A0A402APR2</accession>
<evidence type="ECO:0000256" key="5">
    <source>
        <dbReference type="ARBA" id="ARBA00022777"/>
    </source>
</evidence>
<evidence type="ECO:0000259" key="7">
    <source>
        <dbReference type="PROSITE" id="PS50112"/>
    </source>
</evidence>
<evidence type="ECO:0000313" key="9">
    <source>
        <dbReference type="EMBL" id="GCE21106.1"/>
    </source>
</evidence>
<evidence type="ECO:0000256" key="6">
    <source>
        <dbReference type="SAM" id="Coils"/>
    </source>
</evidence>
<dbReference type="Pfam" id="PF08447">
    <property type="entry name" value="PAS_3"/>
    <property type="match status" value="1"/>
</dbReference>
<dbReference type="OrthoDB" id="136248at2"/>
<name>A0A402APR2_9CHLR</name>
<keyword evidence="4" id="KW-0808">Transferase</keyword>
<dbReference type="EMBL" id="BIFS01000001">
    <property type="protein sequence ID" value="GCE21106.1"/>
    <property type="molecule type" value="Genomic_DNA"/>
</dbReference>